<feature type="transmembrane region" description="Helical" evidence="7">
    <location>
        <begin position="132"/>
        <end position="148"/>
    </location>
</feature>
<dbReference type="PANTHER" id="PTHR21624:SF1">
    <property type="entry name" value="ALKYLGLYCEROL MONOOXYGENASE"/>
    <property type="match status" value="1"/>
</dbReference>
<dbReference type="GO" id="GO:0005506">
    <property type="term" value="F:iron ion binding"/>
    <property type="evidence" value="ECO:0007669"/>
    <property type="project" value="InterPro"/>
</dbReference>
<dbReference type="Proteomes" id="UP000184420">
    <property type="component" value="Unassembled WGS sequence"/>
</dbReference>
<keyword evidence="2 7" id="KW-0812">Transmembrane</keyword>
<reference evidence="9 10" key="1">
    <citation type="submission" date="2016-11" db="EMBL/GenBank/DDBJ databases">
        <authorList>
            <person name="Jaros S."/>
            <person name="Januszkiewicz K."/>
            <person name="Wedrychowicz H."/>
        </authorList>
    </citation>
    <scope>NUCLEOTIDE SEQUENCE [LARGE SCALE GENOMIC DNA]</scope>
    <source>
        <strain evidence="9 10">DSM 27406</strain>
    </source>
</reference>
<evidence type="ECO:0000313" key="9">
    <source>
        <dbReference type="EMBL" id="SHM09239.1"/>
    </source>
</evidence>
<dbReference type="InterPro" id="IPR006694">
    <property type="entry name" value="Fatty_acid_hydroxylase"/>
</dbReference>
<dbReference type="PANTHER" id="PTHR21624">
    <property type="entry name" value="STEROL DESATURASE-RELATED PROTEIN"/>
    <property type="match status" value="1"/>
</dbReference>
<keyword evidence="6 7" id="KW-0472">Membrane</keyword>
<keyword evidence="5" id="KW-0443">Lipid metabolism</keyword>
<evidence type="ECO:0000256" key="3">
    <source>
        <dbReference type="ARBA" id="ARBA00022989"/>
    </source>
</evidence>
<keyword evidence="4" id="KW-0560">Oxidoreductase</keyword>
<evidence type="ECO:0000256" key="2">
    <source>
        <dbReference type="ARBA" id="ARBA00022692"/>
    </source>
</evidence>
<evidence type="ECO:0000256" key="7">
    <source>
        <dbReference type="SAM" id="Phobius"/>
    </source>
</evidence>
<evidence type="ECO:0000256" key="5">
    <source>
        <dbReference type="ARBA" id="ARBA00023098"/>
    </source>
</evidence>
<evidence type="ECO:0000256" key="4">
    <source>
        <dbReference type="ARBA" id="ARBA00023002"/>
    </source>
</evidence>
<feature type="transmembrane region" description="Helical" evidence="7">
    <location>
        <begin position="68"/>
        <end position="87"/>
    </location>
</feature>
<dbReference type="RefSeq" id="WP_073083476.1">
    <property type="nucleotide sequence ID" value="NZ_FRBL01000006.1"/>
</dbReference>
<feature type="domain" description="Fatty acid hydroxylase" evidence="8">
    <location>
        <begin position="142"/>
        <end position="292"/>
    </location>
</feature>
<keyword evidence="3 7" id="KW-1133">Transmembrane helix</keyword>
<organism evidence="9 10">
    <name type="scientific">Chitinophaga jiangningensis</name>
    <dbReference type="NCBI Taxonomy" id="1419482"/>
    <lineage>
        <taxon>Bacteria</taxon>
        <taxon>Pseudomonadati</taxon>
        <taxon>Bacteroidota</taxon>
        <taxon>Chitinophagia</taxon>
        <taxon>Chitinophagales</taxon>
        <taxon>Chitinophagaceae</taxon>
        <taxon>Chitinophaga</taxon>
    </lineage>
</organism>
<evidence type="ECO:0000259" key="8">
    <source>
        <dbReference type="Pfam" id="PF04116"/>
    </source>
</evidence>
<feature type="transmembrane region" description="Helical" evidence="7">
    <location>
        <begin position="12"/>
        <end position="36"/>
    </location>
</feature>
<dbReference type="GO" id="GO:0008610">
    <property type="term" value="P:lipid biosynthetic process"/>
    <property type="evidence" value="ECO:0007669"/>
    <property type="project" value="InterPro"/>
</dbReference>
<dbReference type="EMBL" id="FRBL01000006">
    <property type="protein sequence ID" value="SHM09239.1"/>
    <property type="molecule type" value="Genomic_DNA"/>
</dbReference>
<gene>
    <name evidence="9" type="ORF">SAMN05444266_106333</name>
</gene>
<dbReference type="GO" id="GO:0006643">
    <property type="term" value="P:membrane lipid metabolic process"/>
    <property type="evidence" value="ECO:0007669"/>
    <property type="project" value="TreeGrafter"/>
</dbReference>
<feature type="transmembrane region" description="Helical" evidence="7">
    <location>
        <begin position="189"/>
        <end position="214"/>
    </location>
</feature>
<proteinExistence type="predicted"/>
<keyword evidence="10" id="KW-1185">Reference proteome</keyword>
<evidence type="ECO:0000313" key="10">
    <source>
        <dbReference type="Proteomes" id="UP000184420"/>
    </source>
</evidence>
<dbReference type="STRING" id="1419482.SAMN05444266_106333"/>
<accession>A0A1M7G016</accession>
<comment type="subcellular location">
    <subcellularLocation>
        <location evidence="1">Endomembrane system</location>
        <topology evidence="1">Multi-pass membrane protein</topology>
    </subcellularLocation>
</comment>
<dbReference type="GO" id="GO:0016020">
    <property type="term" value="C:membrane"/>
    <property type="evidence" value="ECO:0007669"/>
    <property type="project" value="GOC"/>
</dbReference>
<dbReference type="OrthoDB" id="9770329at2"/>
<evidence type="ECO:0000256" key="1">
    <source>
        <dbReference type="ARBA" id="ARBA00004127"/>
    </source>
</evidence>
<sequence>MTAPAKVNAQIILKDTLISLLLYVAPIALMFLTFYITGSRPWLTTSTEALPFRMPAVVELVFQNLRTWGLPVIMLVVGIVEFSVGLYENKWTKNERVLDIVCFILPKIVVRPLIAYFGLKILPFVFPDAKDAFAWVPFWWAFAIMAVADDLTQYWYHRLHHQLPVLWRFHRTHHSAPYMGMAMASRQNIIYTIFFSQIYLTVALTYFGLGYAALFVGGIKSLITTGAHSSIKWDKPFYTYKVLQPIGWVMERLISTPATHHAHHADTTDDGVGYYKGNFGNMFFIWDLIFGTGIITRQYPKAYGLKHYKQEEWYAQLLWPIFKSSKEGSELSANGPVVGDVIASVPEEEAVEHAVEPPPVSVVAAQI</sequence>
<dbReference type="AlphaFoldDB" id="A0A1M7G016"/>
<dbReference type="Pfam" id="PF04116">
    <property type="entry name" value="FA_hydroxylase"/>
    <property type="match status" value="1"/>
</dbReference>
<protein>
    <submittedName>
        <fullName evidence="9">Fatty acid hydroxylase superfamily protein</fullName>
    </submittedName>
</protein>
<dbReference type="InterPro" id="IPR051689">
    <property type="entry name" value="Sterol_desaturase/TMEM195"/>
</dbReference>
<feature type="transmembrane region" description="Helical" evidence="7">
    <location>
        <begin position="108"/>
        <end position="126"/>
    </location>
</feature>
<dbReference type="GO" id="GO:0050479">
    <property type="term" value="F:glyceryl-ether monooxygenase activity"/>
    <property type="evidence" value="ECO:0007669"/>
    <property type="project" value="TreeGrafter"/>
</dbReference>
<evidence type="ECO:0000256" key="6">
    <source>
        <dbReference type="ARBA" id="ARBA00023136"/>
    </source>
</evidence>
<name>A0A1M7G016_9BACT</name>
<dbReference type="GO" id="GO:0012505">
    <property type="term" value="C:endomembrane system"/>
    <property type="evidence" value="ECO:0007669"/>
    <property type="project" value="UniProtKB-SubCell"/>
</dbReference>